<dbReference type="NCBIfam" id="TIGR00996">
    <property type="entry name" value="Mtu_fam_mce"/>
    <property type="match status" value="1"/>
</dbReference>
<sequence>MTAKRCALLAGSLSVLLVSGCGTAGFTGLYNTPLPGGAELGEHPYSVTVHFRDVLDLVPQASVKVNDVAVGRIDRIELSPDNSTALVVLRVNGDVRLPANAYARLRQSSLLGEKFVELTPPPENATGRLADGAVIPIERTNRNPQIEEVLGAVSLLLNGGGIEQLQTIVQELNKAFTGNEEEIRSLLGNVNDVVTRLDRQRGEITKALDGLNRLSANLREQTGNINTALDGLSPGLREIEAQRGQLVGMLQALDKLSGTATHTVQASREDLVADLEALAPTLQQLAKTGTDLPKAMAFLSTYPFPEYAMVPLKGDFVNTNVMIDLDLSGLYENFARSSGPPIPIPGLSDTGQSGANIPQPPGTPPLPPLPIPGTQPDGGLLPGLSGGGS</sequence>
<organism evidence="5 6">
    <name type="scientific">Saccharopolyspora flava</name>
    <dbReference type="NCBI Taxonomy" id="95161"/>
    <lineage>
        <taxon>Bacteria</taxon>
        <taxon>Bacillati</taxon>
        <taxon>Actinomycetota</taxon>
        <taxon>Actinomycetes</taxon>
        <taxon>Pseudonocardiales</taxon>
        <taxon>Pseudonocardiaceae</taxon>
        <taxon>Saccharopolyspora</taxon>
    </lineage>
</organism>
<evidence type="ECO:0000256" key="2">
    <source>
        <dbReference type="SAM" id="SignalP"/>
    </source>
</evidence>
<dbReference type="InterPro" id="IPR005693">
    <property type="entry name" value="Mce"/>
</dbReference>
<feature type="compositionally biased region" description="Pro residues" evidence="1">
    <location>
        <begin position="358"/>
        <end position="373"/>
    </location>
</feature>
<dbReference type="Gene3D" id="1.10.287.1490">
    <property type="match status" value="1"/>
</dbReference>
<evidence type="ECO:0000313" key="6">
    <source>
        <dbReference type="Proteomes" id="UP000198852"/>
    </source>
</evidence>
<feature type="chain" id="PRO_5011648068" evidence="2">
    <location>
        <begin position="25"/>
        <end position="389"/>
    </location>
</feature>
<dbReference type="PROSITE" id="PS51257">
    <property type="entry name" value="PROKAR_LIPOPROTEIN"/>
    <property type="match status" value="1"/>
</dbReference>
<name>A0A1I6REU5_9PSEU</name>
<dbReference type="GO" id="GO:0005576">
    <property type="term" value="C:extracellular region"/>
    <property type="evidence" value="ECO:0007669"/>
    <property type="project" value="TreeGrafter"/>
</dbReference>
<gene>
    <name evidence="5" type="ORF">SAMN05660874_02143</name>
</gene>
<dbReference type="InterPro" id="IPR052336">
    <property type="entry name" value="MlaD_Phospholipid_Transporter"/>
</dbReference>
<evidence type="ECO:0000259" key="4">
    <source>
        <dbReference type="Pfam" id="PF11887"/>
    </source>
</evidence>
<dbReference type="Proteomes" id="UP000198852">
    <property type="component" value="Unassembled WGS sequence"/>
</dbReference>
<dbReference type="Pfam" id="PF02470">
    <property type="entry name" value="MlaD"/>
    <property type="match status" value="1"/>
</dbReference>
<dbReference type="EMBL" id="FOZX01000003">
    <property type="protein sequence ID" value="SFS63175.1"/>
    <property type="molecule type" value="Genomic_DNA"/>
</dbReference>
<keyword evidence="2" id="KW-0732">Signal</keyword>
<dbReference type="InterPro" id="IPR024516">
    <property type="entry name" value="Mce_C"/>
</dbReference>
<dbReference type="Pfam" id="PF11887">
    <property type="entry name" value="Mce4_CUP1"/>
    <property type="match status" value="1"/>
</dbReference>
<dbReference type="STRING" id="95161.SAMN05660874_02143"/>
<evidence type="ECO:0000256" key="1">
    <source>
        <dbReference type="SAM" id="MobiDB-lite"/>
    </source>
</evidence>
<dbReference type="PANTHER" id="PTHR33371:SF15">
    <property type="entry name" value="LIPOPROTEIN LPRN"/>
    <property type="match status" value="1"/>
</dbReference>
<accession>A0A1I6REU5</accession>
<reference evidence="6" key="1">
    <citation type="submission" date="2016-10" db="EMBL/GenBank/DDBJ databases">
        <authorList>
            <person name="Varghese N."/>
            <person name="Submissions S."/>
        </authorList>
    </citation>
    <scope>NUCLEOTIDE SEQUENCE [LARGE SCALE GENOMIC DNA]</scope>
    <source>
        <strain evidence="6">DSM 44771</strain>
    </source>
</reference>
<protein>
    <submittedName>
        <fullName evidence="5">Phospholipid/cholesterol/gamma-HCH transport system substrate-binding protein</fullName>
    </submittedName>
</protein>
<evidence type="ECO:0000313" key="5">
    <source>
        <dbReference type="EMBL" id="SFS63175.1"/>
    </source>
</evidence>
<dbReference type="RefSeq" id="WP_093415843.1">
    <property type="nucleotide sequence ID" value="NZ_FOZX01000003.1"/>
</dbReference>
<feature type="domain" description="Mce/MlaD" evidence="3">
    <location>
        <begin position="44"/>
        <end position="121"/>
    </location>
</feature>
<feature type="compositionally biased region" description="Gly residues" evidence="1">
    <location>
        <begin position="380"/>
        <end position="389"/>
    </location>
</feature>
<dbReference type="PANTHER" id="PTHR33371">
    <property type="entry name" value="INTERMEMBRANE PHOSPHOLIPID TRANSPORT SYSTEM BINDING PROTEIN MLAD-RELATED"/>
    <property type="match status" value="1"/>
</dbReference>
<feature type="region of interest" description="Disordered" evidence="1">
    <location>
        <begin position="341"/>
        <end position="389"/>
    </location>
</feature>
<keyword evidence="6" id="KW-1185">Reference proteome</keyword>
<evidence type="ECO:0000259" key="3">
    <source>
        <dbReference type="Pfam" id="PF02470"/>
    </source>
</evidence>
<feature type="signal peptide" evidence="2">
    <location>
        <begin position="1"/>
        <end position="24"/>
    </location>
</feature>
<dbReference type="AlphaFoldDB" id="A0A1I6REU5"/>
<dbReference type="OrthoDB" id="9774928at2"/>
<feature type="domain" description="Mammalian cell entry C-terminal" evidence="4">
    <location>
        <begin position="127"/>
        <end position="296"/>
    </location>
</feature>
<proteinExistence type="predicted"/>
<dbReference type="InterPro" id="IPR003399">
    <property type="entry name" value="Mce/MlaD"/>
</dbReference>